<name>A0A8H4V7X7_9HYPO</name>
<dbReference type="EMBL" id="JAAVMX010000003">
    <property type="protein sequence ID" value="KAF4511293.1"/>
    <property type="molecule type" value="Genomic_DNA"/>
</dbReference>
<accession>A0A8H4V7X7</accession>
<keyword evidence="3" id="KW-1185">Reference proteome</keyword>
<protein>
    <submittedName>
        <fullName evidence="2">Uncharacterized protein</fullName>
    </submittedName>
</protein>
<dbReference type="AlphaFoldDB" id="A0A8H4V7X7"/>
<proteinExistence type="predicted"/>
<sequence>MAPARPSDQFINRGSLSVAPSHSHQQRFRRSCEYSSLETAIPRLFCTKTSSKKQILPWPKMRPDTPPFPYLDAPFD</sequence>
<feature type="region of interest" description="Disordered" evidence="1">
    <location>
        <begin position="1"/>
        <end position="25"/>
    </location>
</feature>
<feature type="region of interest" description="Disordered" evidence="1">
    <location>
        <begin position="57"/>
        <end position="76"/>
    </location>
</feature>
<organism evidence="2 3">
    <name type="scientific">Ophiocordyceps sinensis</name>
    <dbReference type="NCBI Taxonomy" id="72228"/>
    <lineage>
        <taxon>Eukaryota</taxon>
        <taxon>Fungi</taxon>
        <taxon>Dikarya</taxon>
        <taxon>Ascomycota</taxon>
        <taxon>Pezizomycotina</taxon>
        <taxon>Sordariomycetes</taxon>
        <taxon>Hypocreomycetidae</taxon>
        <taxon>Hypocreales</taxon>
        <taxon>Ophiocordycipitaceae</taxon>
        <taxon>Ophiocordyceps</taxon>
    </lineage>
</organism>
<comment type="caution">
    <text evidence="2">The sequence shown here is derived from an EMBL/GenBank/DDBJ whole genome shotgun (WGS) entry which is preliminary data.</text>
</comment>
<gene>
    <name evidence="2" type="ORF">G6O67_003102</name>
</gene>
<evidence type="ECO:0000256" key="1">
    <source>
        <dbReference type="SAM" id="MobiDB-lite"/>
    </source>
</evidence>
<feature type="compositionally biased region" description="Polar residues" evidence="1">
    <location>
        <begin position="9"/>
        <end position="23"/>
    </location>
</feature>
<evidence type="ECO:0000313" key="3">
    <source>
        <dbReference type="Proteomes" id="UP000557566"/>
    </source>
</evidence>
<dbReference type="Proteomes" id="UP000557566">
    <property type="component" value="Unassembled WGS sequence"/>
</dbReference>
<reference evidence="2 3" key="1">
    <citation type="journal article" date="2020" name="Genome Biol. Evol.">
        <title>A new high-quality draft genome assembly of the Chinese cordyceps Ophiocordyceps sinensis.</title>
        <authorList>
            <person name="Shu R."/>
            <person name="Zhang J."/>
            <person name="Meng Q."/>
            <person name="Zhang H."/>
            <person name="Zhou G."/>
            <person name="Li M."/>
            <person name="Wu P."/>
            <person name="Zhao Y."/>
            <person name="Chen C."/>
            <person name="Qin Q."/>
        </authorList>
    </citation>
    <scope>NUCLEOTIDE SEQUENCE [LARGE SCALE GENOMIC DNA]</scope>
    <source>
        <strain evidence="2 3">IOZ07</strain>
    </source>
</reference>
<evidence type="ECO:0000313" key="2">
    <source>
        <dbReference type="EMBL" id="KAF4511293.1"/>
    </source>
</evidence>